<dbReference type="PANTHER" id="PTHR30505:SF28">
    <property type="entry name" value="PTS SYSTEM 2-O-ALPHA-MANNOSYL-D-GLYCERATE-SPECIFIC EIIABC COMPONENT"/>
    <property type="match status" value="1"/>
</dbReference>
<protein>
    <submittedName>
        <fullName evidence="16">PTS fructose transporter subunit IIC</fullName>
    </submittedName>
</protein>
<dbReference type="InterPro" id="IPR003353">
    <property type="entry name" value="PTS_IIB_fruc"/>
</dbReference>
<feature type="domain" description="PTS EIIC type-2" evidence="15">
    <location>
        <begin position="287"/>
        <end position="631"/>
    </location>
</feature>
<organism evidence="16 17">
    <name type="scientific">Helicobacter brantae</name>
    <dbReference type="NCBI Taxonomy" id="375927"/>
    <lineage>
        <taxon>Bacteria</taxon>
        <taxon>Pseudomonadati</taxon>
        <taxon>Campylobacterota</taxon>
        <taxon>Epsilonproteobacteria</taxon>
        <taxon>Campylobacterales</taxon>
        <taxon>Helicobacteraceae</taxon>
        <taxon>Helicobacter</taxon>
    </lineage>
</organism>
<dbReference type="Pfam" id="PF00359">
    <property type="entry name" value="PTS_EIIA_2"/>
    <property type="match status" value="1"/>
</dbReference>
<evidence type="ECO:0000259" key="13">
    <source>
        <dbReference type="PROSITE" id="PS51094"/>
    </source>
</evidence>
<evidence type="ECO:0000256" key="1">
    <source>
        <dbReference type="ARBA" id="ARBA00004429"/>
    </source>
</evidence>
<dbReference type="FunFam" id="3.40.930.10:FF:000009">
    <property type="entry name" value="PTS system, fructose specific IIABC component"/>
    <property type="match status" value="1"/>
</dbReference>
<gene>
    <name evidence="16" type="ORF">CQA58_01120</name>
</gene>
<keyword evidence="3" id="KW-0813">Transport</keyword>
<evidence type="ECO:0000256" key="6">
    <source>
        <dbReference type="ARBA" id="ARBA00022597"/>
    </source>
</evidence>
<dbReference type="CDD" id="cd05569">
    <property type="entry name" value="PTS_IIB_fructose"/>
    <property type="match status" value="1"/>
</dbReference>
<feature type="transmembrane region" description="Helical" evidence="12">
    <location>
        <begin position="488"/>
        <end position="518"/>
    </location>
</feature>
<keyword evidence="8" id="KW-0598">Phosphotransferase system</keyword>
<evidence type="ECO:0000256" key="7">
    <source>
        <dbReference type="ARBA" id="ARBA00022679"/>
    </source>
</evidence>
<dbReference type="GO" id="GO:0022877">
    <property type="term" value="F:protein-N(PI)-phosphohistidine-fructose phosphotransferase system transporter activity"/>
    <property type="evidence" value="ECO:0007669"/>
    <property type="project" value="InterPro"/>
</dbReference>
<evidence type="ECO:0000256" key="9">
    <source>
        <dbReference type="ARBA" id="ARBA00022692"/>
    </source>
</evidence>
<dbReference type="InterPro" id="IPR006327">
    <property type="entry name" value="PTS_IIC_fruc"/>
</dbReference>
<dbReference type="SUPFAM" id="SSF55804">
    <property type="entry name" value="Phoshotransferase/anion transport protein"/>
    <property type="match status" value="1"/>
</dbReference>
<dbReference type="GO" id="GO:0090563">
    <property type="term" value="F:protein-phosphocysteine-sugar phosphotransferase activity"/>
    <property type="evidence" value="ECO:0007669"/>
    <property type="project" value="TreeGrafter"/>
</dbReference>
<dbReference type="InterPro" id="IPR016152">
    <property type="entry name" value="PTrfase/Anion_transptr"/>
</dbReference>
<keyword evidence="5" id="KW-0597">Phosphoprotein</keyword>
<dbReference type="Pfam" id="PF02378">
    <property type="entry name" value="PTS_EIIC"/>
    <property type="match status" value="1"/>
</dbReference>
<dbReference type="InterPro" id="IPR036095">
    <property type="entry name" value="PTS_EIIB-like_sf"/>
</dbReference>
<evidence type="ECO:0000259" key="14">
    <source>
        <dbReference type="PROSITE" id="PS51099"/>
    </source>
</evidence>
<feature type="transmembrane region" description="Helical" evidence="12">
    <location>
        <begin position="569"/>
        <end position="595"/>
    </location>
</feature>
<dbReference type="GO" id="GO:0009401">
    <property type="term" value="P:phosphoenolpyruvate-dependent sugar phosphotransferase system"/>
    <property type="evidence" value="ECO:0007669"/>
    <property type="project" value="UniProtKB-KW"/>
</dbReference>
<evidence type="ECO:0000313" key="16">
    <source>
        <dbReference type="EMBL" id="RDU72236.1"/>
    </source>
</evidence>
<keyword evidence="17" id="KW-1185">Reference proteome</keyword>
<dbReference type="InterPro" id="IPR013011">
    <property type="entry name" value="PTS_EIIB_2"/>
</dbReference>
<dbReference type="FunFam" id="3.40.50.2300:FF:000014">
    <property type="entry name" value="PTS system fructose-like transporter subunit IIB"/>
    <property type="match status" value="1"/>
</dbReference>
<evidence type="ECO:0000256" key="8">
    <source>
        <dbReference type="ARBA" id="ARBA00022683"/>
    </source>
</evidence>
<evidence type="ECO:0000256" key="3">
    <source>
        <dbReference type="ARBA" id="ARBA00022448"/>
    </source>
</evidence>
<dbReference type="GO" id="GO:0005351">
    <property type="term" value="F:carbohydrate:proton symporter activity"/>
    <property type="evidence" value="ECO:0007669"/>
    <property type="project" value="InterPro"/>
</dbReference>
<dbReference type="InterPro" id="IPR013014">
    <property type="entry name" value="PTS_EIIC_2"/>
</dbReference>
<feature type="transmembrane region" description="Helical" evidence="12">
    <location>
        <begin position="342"/>
        <end position="367"/>
    </location>
</feature>
<comment type="caution">
    <text evidence="16">The sequence shown here is derived from an EMBL/GenBank/DDBJ whole genome shotgun (WGS) entry which is preliminary data.</text>
</comment>
<dbReference type="InterPro" id="IPR050864">
    <property type="entry name" value="Bacterial_PTS_Sugar_Transport"/>
</dbReference>
<dbReference type="Proteomes" id="UP000257045">
    <property type="component" value="Unassembled WGS sequence"/>
</dbReference>
<dbReference type="InterPro" id="IPR003501">
    <property type="entry name" value="PTS_EIIB_2/3"/>
</dbReference>
<dbReference type="Gene3D" id="3.40.930.10">
    <property type="entry name" value="Mannitol-specific EII, Chain A"/>
    <property type="match status" value="1"/>
</dbReference>
<dbReference type="NCBIfam" id="TIGR00848">
    <property type="entry name" value="fruA"/>
    <property type="match status" value="1"/>
</dbReference>
<dbReference type="Pfam" id="PF02302">
    <property type="entry name" value="PTS_IIB"/>
    <property type="match status" value="1"/>
</dbReference>
<dbReference type="RefSeq" id="WP_115568866.1">
    <property type="nucleotide sequence ID" value="NZ_NXLV01000001.1"/>
</dbReference>
<keyword evidence="6" id="KW-0762">Sugar transport</keyword>
<dbReference type="NCBIfam" id="TIGR01427">
    <property type="entry name" value="PTS_IIC_fructo"/>
    <property type="match status" value="1"/>
</dbReference>
<comment type="subcellular location">
    <subcellularLocation>
        <location evidence="1">Cell inner membrane</location>
        <topology evidence="1">Multi-pass membrane protein</topology>
    </subcellularLocation>
    <subcellularLocation>
        <location evidence="2">Cytoplasm</location>
    </subcellularLocation>
</comment>
<feature type="transmembrane region" description="Helical" evidence="12">
    <location>
        <begin position="297"/>
        <end position="321"/>
    </location>
</feature>
<evidence type="ECO:0000313" key="17">
    <source>
        <dbReference type="Proteomes" id="UP000257045"/>
    </source>
</evidence>
<accession>A0A3D8J4V8</accession>
<dbReference type="PROSITE" id="PS51094">
    <property type="entry name" value="PTS_EIIA_TYPE_2"/>
    <property type="match status" value="1"/>
</dbReference>
<evidence type="ECO:0000256" key="5">
    <source>
        <dbReference type="ARBA" id="ARBA00022553"/>
    </source>
</evidence>
<feature type="domain" description="PTS EIIB type-2" evidence="14">
    <location>
        <begin position="165"/>
        <end position="260"/>
    </location>
</feature>
<name>A0A3D8J4V8_9HELI</name>
<dbReference type="InterPro" id="IPR003352">
    <property type="entry name" value="PTS_EIIC"/>
</dbReference>
<dbReference type="InterPro" id="IPR002178">
    <property type="entry name" value="PTS_EIIA_type-2_dom"/>
</dbReference>
<keyword evidence="10 12" id="KW-1133">Transmembrane helix</keyword>
<reference evidence="16 17" key="1">
    <citation type="submission" date="2018-04" db="EMBL/GenBank/DDBJ databases">
        <title>Novel Campyloabacter and Helicobacter Species and Strains.</title>
        <authorList>
            <person name="Mannion A.J."/>
            <person name="Shen Z."/>
            <person name="Fox J.G."/>
        </authorList>
    </citation>
    <scope>NUCLEOTIDE SEQUENCE [LARGE SCALE GENOMIC DNA]</scope>
    <source>
        <strain evidence="16 17">MIT 04-9366</strain>
    </source>
</reference>
<dbReference type="PROSITE" id="PS51104">
    <property type="entry name" value="PTS_EIIC_TYPE_2"/>
    <property type="match status" value="1"/>
</dbReference>
<feature type="transmembrane region" description="Helical" evidence="12">
    <location>
        <begin position="373"/>
        <end position="403"/>
    </location>
</feature>
<keyword evidence="7" id="KW-0808">Transferase</keyword>
<dbReference type="GO" id="GO:0005886">
    <property type="term" value="C:plasma membrane"/>
    <property type="evidence" value="ECO:0007669"/>
    <property type="project" value="UniProtKB-SubCell"/>
</dbReference>
<feature type="transmembrane region" description="Helical" evidence="12">
    <location>
        <begin position="423"/>
        <end position="442"/>
    </location>
</feature>
<evidence type="ECO:0000256" key="12">
    <source>
        <dbReference type="SAM" id="Phobius"/>
    </source>
</evidence>
<proteinExistence type="predicted"/>
<evidence type="ECO:0000256" key="10">
    <source>
        <dbReference type="ARBA" id="ARBA00022989"/>
    </source>
</evidence>
<dbReference type="PROSITE" id="PS51099">
    <property type="entry name" value="PTS_EIIB_TYPE_2"/>
    <property type="match status" value="1"/>
</dbReference>
<evidence type="ECO:0000256" key="4">
    <source>
        <dbReference type="ARBA" id="ARBA00022475"/>
    </source>
</evidence>
<dbReference type="SUPFAM" id="SSF52794">
    <property type="entry name" value="PTS system IIB component-like"/>
    <property type="match status" value="1"/>
</dbReference>
<dbReference type="OrthoDB" id="9782569at2"/>
<dbReference type="AlphaFoldDB" id="A0A3D8J4V8"/>
<dbReference type="CDD" id="cd00211">
    <property type="entry name" value="PTS_IIA_fru"/>
    <property type="match status" value="1"/>
</dbReference>
<dbReference type="EMBL" id="NXLV01000001">
    <property type="protein sequence ID" value="RDU72236.1"/>
    <property type="molecule type" value="Genomic_DNA"/>
</dbReference>
<dbReference type="GO" id="GO:0005737">
    <property type="term" value="C:cytoplasm"/>
    <property type="evidence" value="ECO:0007669"/>
    <property type="project" value="UniProtKB-SubCell"/>
</dbReference>
<keyword evidence="4" id="KW-1003">Cell membrane</keyword>
<dbReference type="PANTHER" id="PTHR30505">
    <property type="entry name" value="FRUCTOSE-LIKE PERMEASE"/>
    <property type="match status" value="1"/>
</dbReference>
<feature type="domain" description="PTS EIIA type-2" evidence="13">
    <location>
        <begin position="5"/>
        <end position="149"/>
    </location>
</feature>
<dbReference type="Gene3D" id="3.40.50.2300">
    <property type="match status" value="1"/>
</dbReference>
<evidence type="ECO:0000256" key="11">
    <source>
        <dbReference type="ARBA" id="ARBA00023136"/>
    </source>
</evidence>
<evidence type="ECO:0000256" key="2">
    <source>
        <dbReference type="ARBA" id="ARBA00004496"/>
    </source>
</evidence>
<sequence length="631" mass="67229">MKITDLLNLECICLNAKAESKAEAITQAVELMSKSGNLVDTQAYKQAVLKREEEGSTGIGEGIAIPHAKSSSVKNASLTAMIFPDGVDFDSLDGEKVKLLFMIAAPEGKNEAHLEILSQLSELLMQSDFVAKLLEAKTPQEFSSIIDEAQGVQKIERKQSENAKILAVTACPTGIAHTYMAAQALENKAQELGIEIKVETRGSSGAKNELNQEEIKNAEAIIIAADTQVPLERFKGKRVLFVKVAEGISRPQELITQAPNAPIYQGAKDFEEVREEEGAKPSLGHTLYKHLMNGVSYMLPFVVGGGILIALAFLIDGYFIDLANASEEVKKSFGSNHEISKFFMDIGGMAFGFMFPILAGFIALSIADRPALAVGFIGGAIAKAGTSGFLGAILAGFLAGYVVLGLKRALSFLPQSLDGMKPILLYPLLGILITSLVMIFVIEPPVGIVNTLLNEGLNSMNGEWKILLGILLGAMMATDLGGPINKAAYVFGVASIASGNFDVMASVMVGGMVPPLVIALSTTFFKTKFTPSEQKSGLSNYVMGLSFITEGAIPFAASDPLRVLSSCMIGSGIAGGLSMYFGCALMAPHGGIFVFPVVENVLYYCLALLIGSVIGALILGFWKKEKINERN</sequence>
<dbReference type="NCBIfam" id="TIGR00829">
    <property type="entry name" value="FRU"/>
    <property type="match status" value="1"/>
</dbReference>
<dbReference type="InterPro" id="IPR004715">
    <property type="entry name" value="PTS_IIA_fruc"/>
</dbReference>
<feature type="transmembrane region" description="Helical" evidence="12">
    <location>
        <begin position="462"/>
        <end position="481"/>
    </location>
</feature>
<dbReference type="PROSITE" id="PS00372">
    <property type="entry name" value="PTS_EIIA_TYPE_2_HIS"/>
    <property type="match status" value="1"/>
</dbReference>
<keyword evidence="11 12" id="KW-0472">Membrane</keyword>
<feature type="transmembrane region" description="Helical" evidence="12">
    <location>
        <begin position="601"/>
        <end position="622"/>
    </location>
</feature>
<keyword evidence="9 12" id="KW-0812">Transmembrane</keyword>
<evidence type="ECO:0000259" key="15">
    <source>
        <dbReference type="PROSITE" id="PS51104"/>
    </source>
</evidence>